<dbReference type="GO" id="GO:0071949">
    <property type="term" value="F:FAD binding"/>
    <property type="evidence" value="ECO:0007669"/>
    <property type="project" value="InterPro"/>
</dbReference>
<dbReference type="Pfam" id="PF01565">
    <property type="entry name" value="FAD_binding_4"/>
    <property type="match status" value="1"/>
</dbReference>
<gene>
    <name evidence="9" type="ORF">Cgig2_011405</name>
</gene>
<evidence type="ECO:0000256" key="1">
    <source>
        <dbReference type="ARBA" id="ARBA00001974"/>
    </source>
</evidence>
<keyword evidence="10" id="KW-1185">Reference proteome</keyword>
<dbReference type="Gene3D" id="3.30.465.10">
    <property type="match status" value="1"/>
</dbReference>
<dbReference type="EMBL" id="JAKOGI010000027">
    <property type="protein sequence ID" value="KAJ8448784.1"/>
    <property type="molecule type" value="Genomic_DNA"/>
</dbReference>
<dbReference type="Gene3D" id="3.40.462.10">
    <property type="entry name" value="FAD-linked oxidases, C-terminal domain"/>
    <property type="match status" value="1"/>
</dbReference>
<dbReference type="InterPro" id="IPR015345">
    <property type="entry name" value="Cytokinin_DH_FAD/cytokin-bd"/>
</dbReference>
<evidence type="ECO:0000259" key="8">
    <source>
        <dbReference type="PROSITE" id="PS51387"/>
    </source>
</evidence>
<comment type="cofactor">
    <cofactor evidence="1">
        <name>FAD</name>
        <dbReference type="ChEBI" id="CHEBI:57692"/>
    </cofactor>
</comment>
<comment type="catalytic activity">
    <reaction evidence="7">
        <text>N(6)-dimethylallyladenine + A + H2O = 3-methyl-2-butenal + adenine + AH2</text>
        <dbReference type="Rhea" id="RHEA:13625"/>
        <dbReference type="ChEBI" id="CHEBI:13193"/>
        <dbReference type="ChEBI" id="CHEBI:15377"/>
        <dbReference type="ChEBI" id="CHEBI:15825"/>
        <dbReference type="ChEBI" id="CHEBI:16708"/>
        <dbReference type="ChEBI" id="CHEBI:17499"/>
        <dbReference type="ChEBI" id="CHEBI:17660"/>
        <dbReference type="EC" id="1.5.99.12"/>
    </reaction>
</comment>
<dbReference type="EC" id="1.5.99.12" evidence="3"/>
<dbReference type="InterPro" id="IPR016169">
    <property type="entry name" value="FAD-bd_PCMH_sub2"/>
</dbReference>
<dbReference type="InterPro" id="IPR016164">
    <property type="entry name" value="FAD-linked_Oxase-like_C"/>
</dbReference>
<dbReference type="AlphaFoldDB" id="A0A9Q1QNX7"/>
<evidence type="ECO:0000256" key="6">
    <source>
        <dbReference type="ARBA" id="ARBA00023002"/>
    </source>
</evidence>
<evidence type="ECO:0000256" key="4">
    <source>
        <dbReference type="ARBA" id="ARBA00022630"/>
    </source>
</evidence>
<sequence>MIACIEHSSFVHDSDAAENGVVHGGETLDLAGIRGTVDYSSSAKNSVAKDFGGLTRVPPRVLVRPADSGDIAVAVRAAAATATVTVAARGNGHSINGQAAANNGLVLDMQGISEHPFRVVVSSGAEPYADVSGGALWEDVLKRCVSGFGLAPRSWTDYLALTVGGTLSNAGVSGQAFRYGPQLSNVTELEVVTGRGETVICSPSDNSDLFFAVLGGLGQFGIITRARIPLQKAPHMVRWIRLVYSEFDEFTRDAEFLVSQPQGDSFDYVEGFVFVNSNDPVNGWPSVPLDPDQVFDPDSLPPNSGSVLYCLEVALHFDHRDGPSTVSLVKFVVALKAHGVYSFCETDPFWGESDHTVVEQLLGRLRFVRGLRFEVDVPYMEFLLRVKRAEEAAKATGIWEAPHPWLNLFVSKRDIVDFDRTVFKDILKGGIGGPMLVYPLLRSRWDRRTSVVIPEGEIFYIVALLRFTSPKGPPVAELVGQNKEIVRLCTKKGYDFKLYLPHYQSREEWKQHFGNRWTRFVEMKAGFDPMAILAPGQKIFSRNHQIIS</sequence>
<dbReference type="InterPro" id="IPR016166">
    <property type="entry name" value="FAD-bd_PCMH"/>
</dbReference>
<evidence type="ECO:0000313" key="9">
    <source>
        <dbReference type="EMBL" id="KAJ8448784.1"/>
    </source>
</evidence>
<dbReference type="PANTHER" id="PTHR13878">
    <property type="entry name" value="GULONOLACTONE OXIDASE"/>
    <property type="match status" value="1"/>
</dbReference>
<evidence type="ECO:0000256" key="2">
    <source>
        <dbReference type="ARBA" id="ARBA00005466"/>
    </source>
</evidence>
<dbReference type="SUPFAM" id="SSF55103">
    <property type="entry name" value="FAD-linked oxidases, C-terminal domain"/>
    <property type="match status" value="1"/>
</dbReference>
<evidence type="ECO:0000256" key="3">
    <source>
        <dbReference type="ARBA" id="ARBA00011928"/>
    </source>
</evidence>
<dbReference type="InterPro" id="IPR016170">
    <property type="entry name" value="Cytok_DH_C_sf"/>
</dbReference>
<organism evidence="9 10">
    <name type="scientific">Carnegiea gigantea</name>
    <dbReference type="NCBI Taxonomy" id="171969"/>
    <lineage>
        <taxon>Eukaryota</taxon>
        <taxon>Viridiplantae</taxon>
        <taxon>Streptophyta</taxon>
        <taxon>Embryophyta</taxon>
        <taxon>Tracheophyta</taxon>
        <taxon>Spermatophyta</taxon>
        <taxon>Magnoliopsida</taxon>
        <taxon>eudicotyledons</taxon>
        <taxon>Gunneridae</taxon>
        <taxon>Pentapetalae</taxon>
        <taxon>Caryophyllales</taxon>
        <taxon>Cactineae</taxon>
        <taxon>Cactaceae</taxon>
        <taxon>Cactoideae</taxon>
        <taxon>Echinocereeae</taxon>
        <taxon>Carnegiea</taxon>
    </lineage>
</organism>
<dbReference type="Proteomes" id="UP001153076">
    <property type="component" value="Unassembled WGS sequence"/>
</dbReference>
<dbReference type="GO" id="GO:0009690">
    <property type="term" value="P:cytokinin metabolic process"/>
    <property type="evidence" value="ECO:0007669"/>
    <property type="project" value="InterPro"/>
</dbReference>
<dbReference type="InterPro" id="IPR006094">
    <property type="entry name" value="Oxid_FAD_bind_N"/>
</dbReference>
<accession>A0A9Q1QNX7</accession>
<dbReference type="Pfam" id="PF09265">
    <property type="entry name" value="Cytokin-bind"/>
    <property type="match status" value="2"/>
</dbReference>
<proteinExistence type="inferred from homology"/>
<dbReference type="SUPFAM" id="SSF56176">
    <property type="entry name" value="FAD-binding/transporter-associated domain-like"/>
    <property type="match status" value="1"/>
</dbReference>
<dbReference type="GO" id="GO:0019139">
    <property type="term" value="F:cytokinin dehydrogenase activity"/>
    <property type="evidence" value="ECO:0007669"/>
    <property type="project" value="UniProtKB-EC"/>
</dbReference>
<keyword evidence="5" id="KW-0274">FAD</keyword>
<dbReference type="InterPro" id="IPR036318">
    <property type="entry name" value="FAD-bd_PCMH-like_sf"/>
</dbReference>
<reference evidence="9" key="1">
    <citation type="submission" date="2022-04" db="EMBL/GenBank/DDBJ databases">
        <title>Carnegiea gigantea Genome sequencing and assembly v2.</title>
        <authorList>
            <person name="Copetti D."/>
            <person name="Sanderson M.J."/>
            <person name="Burquez A."/>
            <person name="Wojciechowski M.F."/>
        </authorList>
    </citation>
    <scope>NUCLEOTIDE SEQUENCE</scope>
    <source>
        <strain evidence="9">SGP5-SGP5p</strain>
        <tissue evidence="9">Aerial part</tissue>
    </source>
</reference>
<evidence type="ECO:0000313" key="10">
    <source>
        <dbReference type="Proteomes" id="UP001153076"/>
    </source>
</evidence>
<keyword evidence="6" id="KW-0560">Oxidoreductase</keyword>
<dbReference type="InterPro" id="IPR016167">
    <property type="entry name" value="FAD-bd_PCMH_sub1"/>
</dbReference>
<keyword evidence="4" id="KW-0285">Flavoprotein</keyword>
<dbReference type="Gene3D" id="3.30.43.10">
    <property type="entry name" value="Uridine Diphospho-n-acetylenolpyruvylglucosamine Reductase, domain 2"/>
    <property type="match status" value="1"/>
</dbReference>
<dbReference type="InterPro" id="IPR050432">
    <property type="entry name" value="FAD-linked_Oxidoreductases_BP"/>
</dbReference>
<dbReference type="OrthoDB" id="415825at2759"/>
<comment type="caution">
    <text evidence="9">The sequence shown here is derived from an EMBL/GenBank/DDBJ whole genome shotgun (WGS) entry which is preliminary data.</text>
</comment>
<evidence type="ECO:0000256" key="7">
    <source>
        <dbReference type="ARBA" id="ARBA00048224"/>
    </source>
</evidence>
<dbReference type="PROSITE" id="PS51387">
    <property type="entry name" value="FAD_PCMH"/>
    <property type="match status" value="1"/>
</dbReference>
<dbReference type="PANTHER" id="PTHR13878:SF112">
    <property type="entry name" value="CYTOKININ DEHYDROGENASE 7"/>
    <property type="match status" value="1"/>
</dbReference>
<protein>
    <recommendedName>
        <fullName evidence="3">cytokinin dehydrogenase</fullName>
        <ecNumber evidence="3">1.5.99.12</ecNumber>
    </recommendedName>
</protein>
<comment type="similarity">
    <text evidence="2">Belongs to the oxygen-dependent FAD-linked oxidoreductase family.</text>
</comment>
<feature type="domain" description="FAD-binding PCMH-type" evidence="8">
    <location>
        <begin position="54"/>
        <end position="233"/>
    </location>
</feature>
<evidence type="ECO:0000256" key="5">
    <source>
        <dbReference type="ARBA" id="ARBA00022827"/>
    </source>
</evidence>
<name>A0A9Q1QNX7_9CARY</name>